<keyword evidence="5" id="KW-0812">Transmembrane</keyword>
<dbReference type="AlphaFoldDB" id="A0A2U2HNT2"/>
<name>A0A2U2HNT2_9BURK</name>
<evidence type="ECO:0000313" key="7">
    <source>
        <dbReference type="EMBL" id="PWF49184.1"/>
    </source>
</evidence>
<evidence type="ECO:0000256" key="3">
    <source>
        <dbReference type="ARBA" id="ARBA00022801"/>
    </source>
</evidence>
<dbReference type="SUPFAM" id="SSF52096">
    <property type="entry name" value="ClpP/crotonase"/>
    <property type="match status" value="1"/>
</dbReference>
<protein>
    <submittedName>
        <fullName evidence="7">S49 family peptidase</fullName>
    </submittedName>
</protein>
<keyword evidence="5" id="KW-0472">Membrane</keyword>
<evidence type="ECO:0000256" key="5">
    <source>
        <dbReference type="SAM" id="Phobius"/>
    </source>
</evidence>
<feature type="transmembrane region" description="Helical" evidence="5">
    <location>
        <begin position="47"/>
        <end position="64"/>
    </location>
</feature>
<organism evidence="7 8">
    <name type="scientific">Massilia glaciei</name>
    <dbReference type="NCBI Taxonomy" id="1524097"/>
    <lineage>
        <taxon>Bacteria</taxon>
        <taxon>Pseudomonadati</taxon>
        <taxon>Pseudomonadota</taxon>
        <taxon>Betaproteobacteria</taxon>
        <taxon>Burkholderiales</taxon>
        <taxon>Oxalobacteraceae</taxon>
        <taxon>Telluria group</taxon>
        <taxon>Massilia</taxon>
    </lineage>
</organism>
<dbReference type="InterPro" id="IPR047272">
    <property type="entry name" value="S49_SppA_C"/>
</dbReference>
<evidence type="ECO:0000256" key="4">
    <source>
        <dbReference type="ARBA" id="ARBA00022825"/>
    </source>
</evidence>
<feature type="domain" description="Peptidase S49" evidence="6">
    <location>
        <begin position="148"/>
        <end position="290"/>
    </location>
</feature>
<reference evidence="7 8" key="1">
    <citation type="submission" date="2018-04" db="EMBL/GenBank/DDBJ databases">
        <title>Massilia violaceinigra sp. nov., a novel purple-pigmented bacterium isolated from Tianshan glacier, Xinjiang, China.</title>
        <authorList>
            <person name="Wang H."/>
        </authorList>
    </citation>
    <scope>NUCLEOTIDE SEQUENCE [LARGE SCALE GENOMIC DNA]</scope>
    <source>
        <strain evidence="7 8">B448-2</strain>
    </source>
</reference>
<dbReference type="InterPro" id="IPR002142">
    <property type="entry name" value="Peptidase_S49"/>
</dbReference>
<keyword evidence="5" id="KW-1133">Transmembrane helix</keyword>
<evidence type="ECO:0000256" key="1">
    <source>
        <dbReference type="ARBA" id="ARBA00008683"/>
    </source>
</evidence>
<evidence type="ECO:0000256" key="2">
    <source>
        <dbReference type="ARBA" id="ARBA00022670"/>
    </source>
</evidence>
<gene>
    <name evidence="7" type="ORF">C7C56_007915</name>
</gene>
<keyword evidence="3" id="KW-0378">Hydrolase</keyword>
<dbReference type="Pfam" id="PF01343">
    <property type="entry name" value="Peptidase_S49"/>
    <property type="match status" value="1"/>
</dbReference>
<dbReference type="OrthoDB" id="9764363at2"/>
<evidence type="ECO:0000313" key="8">
    <source>
        <dbReference type="Proteomes" id="UP000241421"/>
    </source>
</evidence>
<keyword evidence="8" id="KW-1185">Reference proteome</keyword>
<proteinExistence type="inferred from homology"/>
<dbReference type="GO" id="GO:0006508">
    <property type="term" value="P:proteolysis"/>
    <property type="evidence" value="ECO:0007669"/>
    <property type="project" value="UniProtKB-KW"/>
</dbReference>
<dbReference type="RefSeq" id="WP_106756899.1">
    <property type="nucleotide sequence ID" value="NZ_PXWF02000105.1"/>
</dbReference>
<dbReference type="CDD" id="cd07023">
    <property type="entry name" value="S49_Sppa_N_C"/>
    <property type="match status" value="1"/>
</dbReference>
<comment type="similarity">
    <text evidence="1">Belongs to the peptidase S49 family.</text>
</comment>
<dbReference type="Gene3D" id="3.90.226.10">
    <property type="entry name" value="2-enoyl-CoA Hydratase, Chain A, domain 1"/>
    <property type="match status" value="1"/>
</dbReference>
<evidence type="ECO:0000259" key="6">
    <source>
        <dbReference type="Pfam" id="PF01343"/>
    </source>
</evidence>
<keyword evidence="4" id="KW-0720">Serine protease</keyword>
<accession>A0A2U2HNT2</accession>
<comment type="caution">
    <text evidence="7">The sequence shown here is derived from an EMBL/GenBank/DDBJ whole genome shotgun (WGS) entry which is preliminary data.</text>
</comment>
<dbReference type="GO" id="GO:0008236">
    <property type="term" value="F:serine-type peptidase activity"/>
    <property type="evidence" value="ECO:0007669"/>
    <property type="project" value="UniProtKB-KW"/>
</dbReference>
<dbReference type="EMBL" id="PXWF02000105">
    <property type="protein sequence ID" value="PWF49184.1"/>
    <property type="molecule type" value="Genomic_DNA"/>
</dbReference>
<dbReference type="Proteomes" id="UP000241421">
    <property type="component" value="Unassembled WGS sequence"/>
</dbReference>
<dbReference type="InterPro" id="IPR029045">
    <property type="entry name" value="ClpP/crotonase-like_dom_sf"/>
</dbReference>
<dbReference type="Gene3D" id="6.20.330.10">
    <property type="match status" value="1"/>
</dbReference>
<dbReference type="PANTHER" id="PTHR42987">
    <property type="entry name" value="PEPTIDASE S49"/>
    <property type="match status" value="1"/>
</dbReference>
<dbReference type="PANTHER" id="PTHR42987:SF8">
    <property type="entry name" value="PROTEINASE"/>
    <property type="match status" value="1"/>
</dbReference>
<keyword evidence="2" id="KW-0645">Protease</keyword>
<sequence>MSENTIIDTPGAGAPAAPGVANWERETLEKLVFATIREKRAARRWSIFFRLLLIGVVLFGLWVFSDHELFGPDAEALGRHTALIEINGEIEAEGGGSADIVIPSLGKAFADAGSVAVVLRINSPGGSPVQAGMIVDEIARLRGLYPLKPLYVVVDEICASGGYYIAAAADQIFVNKASIVGSVGVLMDGFGFTGAMDKLGVERRLLTAGANKGFLDPFSPQSDKHKAHAQAMLDEIHGQFIAVVREGRGKRLKETPETFSGLFWSGAKAVEMGLADGFGSVDSVAREVVKVEDVVDYTPHEGLPERVLKKFGAAAGEGAVRLVSPAPRPRLR</sequence>